<comment type="caution">
    <text evidence="6">The sequence shown here is derived from an EMBL/GenBank/DDBJ whole genome shotgun (WGS) entry which is preliminary data.</text>
</comment>
<feature type="domain" description="Cytochrome c" evidence="5">
    <location>
        <begin position="160"/>
        <end position="246"/>
    </location>
</feature>
<dbReference type="PROSITE" id="PS51007">
    <property type="entry name" value="CYTC"/>
    <property type="match status" value="1"/>
</dbReference>
<evidence type="ECO:0000256" key="4">
    <source>
        <dbReference type="PROSITE-ProRule" id="PRU00433"/>
    </source>
</evidence>
<protein>
    <submittedName>
        <fullName evidence="6">Cytochrome c</fullName>
    </submittedName>
</protein>
<sequence length="246" mass="27505">MKKTFILGTLLVIFVLSSCKNKDTQPQEIVVPEKTNPKVLKETDTSIQISPFKKDVEKNEAEVLSPNKNVTEVNKTTSAPVKVETTTKTVTKPIIEKENEVITKAPVVTKTETKTEVIMDAPVETKTEPKVTEAPTNTDSNAWKVPSKYVTMKNPIPTKQDAAIGKSLYDKHCKSCHGKEGYGDGPKAADLKGDLGDFSTAKFQKQTDGELFYKTTFGRDDMPEFTKKLPDDEDRWLIVNYMRTLK</sequence>
<dbReference type="Gene3D" id="1.10.760.10">
    <property type="entry name" value="Cytochrome c-like domain"/>
    <property type="match status" value="1"/>
</dbReference>
<evidence type="ECO:0000259" key="5">
    <source>
        <dbReference type="PROSITE" id="PS51007"/>
    </source>
</evidence>
<evidence type="ECO:0000256" key="1">
    <source>
        <dbReference type="ARBA" id="ARBA00022617"/>
    </source>
</evidence>
<dbReference type="RefSeq" id="WP_395437014.1">
    <property type="nucleotide sequence ID" value="NZ_JBAWKC010000001.1"/>
</dbReference>
<organism evidence="6 7">
    <name type="scientific">Gaetbulibacter aquiaggeris</name>
    <dbReference type="NCBI Taxonomy" id="1735373"/>
    <lineage>
        <taxon>Bacteria</taxon>
        <taxon>Pseudomonadati</taxon>
        <taxon>Bacteroidota</taxon>
        <taxon>Flavobacteriia</taxon>
        <taxon>Flavobacteriales</taxon>
        <taxon>Flavobacteriaceae</taxon>
        <taxon>Gaetbulibacter</taxon>
    </lineage>
</organism>
<proteinExistence type="predicted"/>
<accession>A0ABW7MM86</accession>
<evidence type="ECO:0000313" key="6">
    <source>
        <dbReference type="EMBL" id="MFH6767730.1"/>
    </source>
</evidence>
<dbReference type="SUPFAM" id="SSF46626">
    <property type="entry name" value="Cytochrome c"/>
    <property type="match status" value="1"/>
</dbReference>
<name>A0ABW7MM86_9FLAO</name>
<evidence type="ECO:0000256" key="3">
    <source>
        <dbReference type="ARBA" id="ARBA00023004"/>
    </source>
</evidence>
<dbReference type="PROSITE" id="PS51257">
    <property type="entry name" value="PROKAR_LIPOPROTEIN"/>
    <property type="match status" value="1"/>
</dbReference>
<reference evidence="6 7" key="1">
    <citation type="submission" date="2024-02" db="EMBL/GenBank/DDBJ databases">
        <title>A Gaetbulibacter species isolated from tidal flats and genomic insights of their niches.</title>
        <authorList>
            <person name="Ye Y."/>
        </authorList>
    </citation>
    <scope>NUCLEOTIDE SEQUENCE [LARGE SCALE GENOMIC DNA]</scope>
    <source>
        <strain evidence="6 7">KEM-8</strain>
    </source>
</reference>
<gene>
    <name evidence="6" type="ORF">V8G56_03190</name>
</gene>
<evidence type="ECO:0000313" key="7">
    <source>
        <dbReference type="Proteomes" id="UP001610104"/>
    </source>
</evidence>
<dbReference type="EMBL" id="JBAWKC010000001">
    <property type="protein sequence ID" value="MFH6767730.1"/>
    <property type="molecule type" value="Genomic_DNA"/>
</dbReference>
<dbReference type="Pfam" id="PF13442">
    <property type="entry name" value="Cytochrome_CBB3"/>
    <property type="match status" value="1"/>
</dbReference>
<keyword evidence="3 4" id="KW-0408">Iron</keyword>
<keyword evidence="1 4" id="KW-0349">Heme</keyword>
<evidence type="ECO:0000256" key="2">
    <source>
        <dbReference type="ARBA" id="ARBA00022723"/>
    </source>
</evidence>
<keyword evidence="7" id="KW-1185">Reference proteome</keyword>
<dbReference type="InterPro" id="IPR009056">
    <property type="entry name" value="Cyt_c-like_dom"/>
</dbReference>
<dbReference type="InterPro" id="IPR036909">
    <property type="entry name" value="Cyt_c-like_dom_sf"/>
</dbReference>
<keyword evidence="2 4" id="KW-0479">Metal-binding</keyword>
<dbReference type="Proteomes" id="UP001610104">
    <property type="component" value="Unassembled WGS sequence"/>
</dbReference>